<dbReference type="RefSeq" id="WP_129887486.1">
    <property type="nucleotide sequence ID" value="NZ_CP035758.1"/>
</dbReference>
<name>A0A4P6JMU0_KTERU</name>
<feature type="domain" description="HTH cro/C1-type" evidence="1">
    <location>
        <begin position="18"/>
        <end position="73"/>
    </location>
</feature>
<dbReference type="InterPro" id="IPR011990">
    <property type="entry name" value="TPR-like_helical_dom_sf"/>
</dbReference>
<dbReference type="Pfam" id="PF01381">
    <property type="entry name" value="HTH_3"/>
    <property type="match status" value="1"/>
</dbReference>
<dbReference type="GO" id="GO:0003677">
    <property type="term" value="F:DNA binding"/>
    <property type="evidence" value="ECO:0007669"/>
    <property type="project" value="InterPro"/>
</dbReference>
<keyword evidence="3" id="KW-1185">Reference proteome</keyword>
<dbReference type="InterPro" id="IPR001387">
    <property type="entry name" value="Cro/C1-type_HTH"/>
</dbReference>
<organism evidence="2 3">
    <name type="scientific">Ktedonosporobacter rubrisoli</name>
    <dbReference type="NCBI Taxonomy" id="2509675"/>
    <lineage>
        <taxon>Bacteria</taxon>
        <taxon>Bacillati</taxon>
        <taxon>Chloroflexota</taxon>
        <taxon>Ktedonobacteria</taxon>
        <taxon>Ktedonobacterales</taxon>
        <taxon>Ktedonosporobacteraceae</taxon>
        <taxon>Ktedonosporobacter</taxon>
    </lineage>
</organism>
<dbReference type="CDD" id="cd00093">
    <property type="entry name" value="HTH_XRE"/>
    <property type="match status" value="1"/>
</dbReference>
<protein>
    <submittedName>
        <fullName evidence="2">XRE family transcriptional regulator</fullName>
    </submittedName>
</protein>
<dbReference type="SMART" id="SM00530">
    <property type="entry name" value="HTH_XRE"/>
    <property type="match status" value="1"/>
</dbReference>
<evidence type="ECO:0000313" key="3">
    <source>
        <dbReference type="Proteomes" id="UP000290365"/>
    </source>
</evidence>
<dbReference type="AlphaFoldDB" id="A0A4P6JMU0"/>
<dbReference type="SUPFAM" id="SSF81901">
    <property type="entry name" value="HCP-like"/>
    <property type="match status" value="1"/>
</dbReference>
<dbReference type="Gene3D" id="1.10.260.40">
    <property type="entry name" value="lambda repressor-like DNA-binding domains"/>
    <property type="match status" value="1"/>
</dbReference>
<gene>
    <name evidence="2" type="ORF">EPA93_11405</name>
</gene>
<dbReference type="Gene3D" id="1.25.40.10">
    <property type="entry name" value="Tetratricopeptide repeat domain"/>
    <property type="match status" value="1"/>
</dbReference>
<dbReference type="Proteomes" id="UP000290365">
    <property type="component" value="Chromosome"/>
</dbReference>
<evidence type="ECO:0000259" key="1">
    <source>
        <dbReference type="PROSITE" id="PS50943"/>
    </source>
</evidence>
<proteinExistence type="predicted"/>
<dbReference type="PROSITE" id="PS50943">
    <property type="entry name" value="HTH_CROC1"/>
    <property type="match status" value="1"/>
</dbReference>
<evidence type="ECO:0000313" key="2">
    <source>
        <dbReference type="EMBL" id="QBD76575.1"/>
    </source>
</evidence>
<dbReference type="KEGG" id="kbs:EPA93_11405"/>
<dbReference type="EMBL" id="CP035758">
    <property type="protein sequence ID" value="QBD76575.1"/>
    <property type="molecule type" value="Genomic_DNA"/>
</dbReference>
<reference evidence="2 3" key="1">
    <citation type="submission" date="2019-01" db="EMBL/GenBank/DDBJ databases">
        <title>Ktedonosporobacter rubrisoli SCAWS-G2.</title>
        <authorList>
            <person name="Huang Y."/>
            <person name="Yan B."/>
        </authorList>
    </citation>
    <scope>NUCLEOTIDE SEQUENCE [LARGE SCALE GENOMIC DNA]</scope>
    <source>
        <strain evidence="2 3">SCAWS-G2</strain>
    </source>
</reference>
<dbReference type="OrthoDB" id="162895at2"/>
<sequence>MSGRDAKPRPPTALGRALKIYRDQHKFTQEQLAALLDEDTRQIRRWENAETQLTDTRELKRIADRLGIPYKDLGIATSIYAPIRLDEIDTKVDRIWNLVDKAHVDEAYAVAENLILEASQHTGTSDILALRTLARMYHATAHAASLSLKTEEVGHILYYYQQMEYFAQQLKDDTLINISLAYQGDMLRRKGDIANAIHYLERARDTTPLADKAAQGNALQLLARTYMQGYKLENFDRTIKEAEDLARSIDQQNNSVRQFNLGYVFEEYAKSFCRLGKTQRALDYIDQAEKYRNPTKSSEILMKVARAEILVREGDVRNATPLAIQAATYSREHGHNRRLERIYAIKRYMYQQVTKYSKAEWELNEALEGPNEY</sequence>
<accession>A0A4P6JMU0</accession>
<dbReference type="SUPFAM" id="SSF47413">
    <property type="entry name" value="lambda repressor-like DNA-binding domains"/>
    <property type="match status" value="1"/>
</dbReference>
<dbReference type="InterPro" id="IPR010982">
    <property type="entry name" value="Lambda_DNA-bd_dom_sf"/>
</dbReference>